<dbReference type="GO" id="GO:0097632">
    <property type="term" value="C:extrinsic component of phagophore assembly site membrane"/>
    <property type="evidence" value="ECO:0007669"/>
    <property type="project" value="TreeGrafter"/>
</dbReference>
<dbReference type="GO" id="GO:0016240">
    <property type="term" value="P:autophagosome membrane docking"/>
    <property type="evidence" value="ECO:0007669"/>
    <property type="project" value="TreeGrafter"/>
</dbReference>
<evidence type="ECO:0000256" key="3">
    <source>
        <dbReference type="ARBA" id="ARBA00022989"/>
    </source>
</evidence>
<evidence type="ECO:0000256" key="4">
    <source>
        <dbReference type="ARBA" id="ARBA00023054"/>
    </source>
</evidence>
<proteinExistence type="predicted"/>
<dbReference type="InterPro" id="IPR018791">
    <property type="entry name" value="UV_resistance/autophagy_Atg14"/>
</dbReference>
<dbReference type="PANTHER" id="PTHR13664:SF0">
    <property type="entry name" value="BECLIN 1-ASSOCIATED AUTOPHAGY-RELATED KEY REGULATOR"/>
    <property type="match status" value="1"/>
</dbReference>
<sequence>MYFRYKEKRFKLDHLQKERQGRLERVQDALKQHMQRDKQIGEIEKCRERINLLKMALTAAKEKKRKSKEIFDKKKRENYLRVVKGRKHEEKKKRIYSYIETVRMSNEEKKELCLQKKRQLAAERKIQVQRLVEFIFQVEEVALISESDSMAVSTVSALRDASHTAYVRGQWVYTDGSGEAQYRIVEPTLPCSGDYSAYNLWVAASQENGGNPDNSLRNPGHRISAGLCYASQMTAILSHILDIRLPRKQPYSEFCTNEITERQFKHSVASLNQNILYLCFSQSVPNPERLDPRNTLQNIVVLLSCPLLGRNSNFEIDKDLMASIEDSIIFQEEDSDTGGMEDEMINDWEQVSEDVTYVTDVPARSGYSSTLSNIQTMSYPGQPPEQLTASGFVTSAATSFIESLYQYIFYIETHSFLDVYIGTMWQLSYMPFVDKENILQMFFPPKVFAVAFPLAIGVIGLLVIGLFTSVTMSQRKGVNVSKKS</sequence>
<dbReference type="GO" id="GO:0035032">
    <property type="term" value="C:phosphatidylinositol 3-kinase complex, class III"/>
    <property type="evidence" value="ECO:0007669"/>
    <property type="project" value="TreeGrafter"/>
</dbReference>
<accession>K1QSF1</accession>
<evidence type="ECO:0000313" key="6">
    <source>
        <dbReference type="EMBL" id="EKC39832.1"/>
    </source>
</evidence>
<dbReference type="Pfam" id="PF10186">
    <property type="entry name" value="ATG14"/>
    <property type="match status" value="1"/>
</dbReference>
<dbReference type="FunCoup" id="K1QSF1">
    <property type="interactions" value="1114"/>
</dbReference>
<keyword evidence="3" id="KW-1133">Transmembrane helix</keyword>
<dbReference type="Pfam" id="PF07297">
    <property type="entry name" value="DPM2"/>
    <property type="match status" value="1"/>
</dbReference>
<evidence type="ECO:0000256" key="2">
    <source>
        <dbReference type="ARBA" id="ARBA00022692"/>
    </source>
</evidence>
<dbReference type="GO" id="GO:0180047">
    <property type="term" value="P:dolichol phosphate mannose biosynthetic process"/>
    <property type="evidence" value="ECO:0007669"/>
    <property type="project" value="InterPro"/>
</dbReference>
<dbReference type="AlphaFoldDB" id="K1QSF1"/>
<evidence type="ECO:0000256" key="5">
    <source>
        <dbReference type="ARBA" id="ARBA00023136"/>
    </source>
</evidence>
<dbReference type="GO" id="GO:0097629">
    <property type="term" value="C:extrinsic component of omegasome membrane"/>
    <property type="evidence" value="ECO:0007669"/>
    <property type="project" value="TreeGrafter"/>
</dbReference>
<name>K1QSF1_MAGGI</name>
<comment type="subcellular location">
    <subcellularLocation>
        <location evidence="1">Membrane</location>
        <topology evidence="1">Multi-pass membrane protein</topology>
    </subcellularLocation>
</comment>
<dbReference type="EMBL" id="JH818024">
    <property type="protein sequence ID" value="EKC39832.1"/>
    <property type="molecule type" value="Genomic_DNA"/>
</dbReference>
<keyword evidence="4" id="KW-0175">Coiled coil</keyword>
<dbReference type="PANTHER" id="PTHR13664">
    <property type="entry name" value="BECLIN 1-ASSOCIATED AUTOPHAGY-RELATED KEY REGULATOR"/>
    <property type="match status" value="1"/>
</dbReference>
<dbReference type="GO" id="GO:0043495">
    <property type="term" value="F:protein-membrane adaptor activity"/>
    <property type="evidence" value="ECO:0007669"/>
    <property type="project" value="TreeGrafter"/>
</dbReference>
<dbReference type="GO" id="GO:0005776">
    <property type="term" value="C:autophagosome"/>
    <property type="evidence" value="ECO:0007669"/>
    <property type="project" value="TreeGrafter"/>
</dbReference>
<dbReference type="GO" id="GO:0000045">
    <property type="term" value="P:autophagosome assembly"/>
    <property type="evidence" value="ECO:0007669"/>
    <property type="project" value="TreeGrafter"/>
</dbReference>
<gene>
    <name evidence="6" type="ORF">CGI_10025388</name>
</gene>
<keyword evidence="2" id="KW-0812">Transmembrane</keyword>
<dbReference type="GO" id="GO:0035014">
    <property type="term" value="F:phosphatidylinositol 3-kinase regulator activity"/>
    <property type="evidence" value="ECO:0007669"/>
    <property type="project" value="TreeGrafter"/>
</dbReference>
<dbReference type="HOGENOM" id="CLU_046719_1_0_1"/>
<evidence type="ECO:0000256" key="1">
    <source>
        <dbReference type="ARBA" id="ARBA00004141"/>
    </source>
</evidence>
<dbReference type="GO" id="GO:0000423">
    <property type="term" value="P:mitophagy"/>
    <property type="evidence" value="ECO:0007669"/>
    <property type="project" value="TreeGrafter"/>
</dbReference>
<dbReference type="GO" id="GO:0005789">
    <property type="term" value="C:endoplasmic reticulum membrane"/>
    <property type="evidence" value="ECO:0007669"/>
    <property type="project" value="InterPro"/>
</dbReference>
<dbReference type="GO" id="GO:0009267">
    <property type="term" value="P:cellular response to starvation"/>
    <property type="evidence" value="ECO:0007669"/>
    <property type="project" value="TreeGrafter"/>
</dbReference>
<protein>
    <submittedName>
        <fullName evidence="6">Uncharacterized protein</fullName>
    </submittedName>
</protein>
<dbReference type="InParanoid" id="K1QSF1"/>
<reference evidence="6" key="1">
    <citation type="journal article" date="2012" name="Nature">
        <title>The oyster genome reveals stress adaptation and complexity of shell formation.</title>
        <authorList>
            <person name="Zhang G."/>
            <person name="Fang X."/>
            <person name="Guo X."/>
            <person name="Li L."/>
            <person name="Luo R."/>
            <person name="Xu F."/>
            <person name="Yang P."/>
            <person name="Zhang L."/>
            <person name="Wang X."/>
            <person name="Qi H."/>
            <person name="Xiong Z."/>
            <person name="Que H."/>
            <person name="Xie Y."/>
            <person name="Holland P.W."/>
            <person name="Paps J."/>
            <person name="Zhu Y."/>
            <person name="Wu F."/>
            <person name="Chen Y."/>
            <person name="Wang J."/>
            <person name="Peng C."/>
            <person name="Meng J."/>
            <person name="Yang L."/>
            <person name="Liu J."/>
            <person name="Wen B."/>
            <person name="Zhang N."/>
            <person name="Huang Z."/>
            <person name="Zhu Q."/>
            <person name="Feng Y."/>
            <person name="Mount A."/>
            <person name="Hedgecock D."/>
            <person name="Xu Z."/>
            <person name="Liu Y."/>
            <person name="Domazet-Loso T."/>
            <person name="Du Y."/>
            <person name="Sun X."/>
            <person name="Zhang S."/>
            <person name="Liu B."/>
            <person name="Cheng P."/>
            <person name="Jiang X."/>
            <person name="Li J."/>
            <person name="Fan D."/>
            <person name="Wang W."/>
            <person name="Fu W."/>
            <person name="Wang T."/>
            <person name="Wang B."/>
            <person name="Zhang J."/>
            <person name="Peng Z."/>
            <person name="Li Y."/>
            <person name="Li N."/>
            <person name="Wang J."/>
            <person name="Chen M."/>
            <person name="He Y."/>
            <person name="Tan F."/>
            <person name="Song X."/>
            <person name="Zheng Q."/>
            <person name="Huang R."/>
            <person name="Yang H."/>
            <person name="Du X."/>
            <person name="Chen L."/>
            <person name="Yang M."/>
            <person name="Gaffney P.M."/>
            <person name="Wang S."/>
            <person name="Luo L."/>
            <person name="She Z."/>
            <person name="Ming Y."/>
            <person name="Huang W."/>
            <person name="Zhang S."/>
            <person name="Huang B."/>
            <person name="Zhang Y."/>
            <person name="Qu T."/>
            <person name="Ni P."/>
            <person name="Miao G."/>
            <person name="Wang J."/>
            <person name="Wang Q."/>
            <person name="Steinberg C.E."/>
            <person name="Wang H."/>
            <person name="Li N."/>
            <person name="Qian L."/>
            <person name="Zhang G."/>
            <person name="Li Y."/>
            <person name="Yang H."/>
            <person name="Liu X."/>
            <person name="Wang J."/>
            <person name="Yin Y."/>
            <person name="Wang J."/>
        </authorList>
    </citation>
    <scope>NUCLEOTIDE SEQUENCE [LARGE SCALE GENOMIC DNA]</scope>
    <source>
        <strain evidence="6">05x7-T-G4-1.051#20</strain>
    </source>
</reference>
<organism evidence="6">
    <name type="scientific">Magallana gigas</name>
    <name type="common">Pacific oyster</name>
    <name type="synonym">Crassostrea gigas</name>
    <dbReference type="NCBI Taxonomy" id="29159"/>
    <lineage>
        <taxon>Eukaryota</taxon>
        <taxon>Metazoa</taxon>
        <taxon>Spiralia</taxon>
        <taxon>Lophotrochozoa</taxon>
        <taxon>Mollusca</taxon>
        <taxon>Bivalvia</taxon>
        <taxon>Autobranchia</taxon>
        <taxon>Pteriomorphia</taxon>
        <taxon>Ostreida</taxon>
        <taxon>Ostreoidea</taxon>
        <taxon>Ostreidae</taxon>
        <taxon>Magallana</taxon>
    </lineage>
</organism>
<keyword evidence="5" id="KW-0472">Membrane</keyword>
<dbReference type="InterPro" id="IPR009914">
    <property type="entry name" value="DPM2"/>
</dbReference>